<feature type="region of interest" description="Disordered" evidence="1">
    <location>
        <begin position="44"/>
        <end position="71"/>
    </location>
</feature>
<dbReference type="EMBL" id="BNED01000005">
    <property type="protein sequence ID" value="GHI75840.1"/>
    <property type="molecule type" value="Genomic_DNA"/>
</dbReference>
<proteinExistence type="predicted"/>
<protein>
    <recommendedName>
        <fullName evidence="2">MmyB-like transcription regulator ligand binding domain-containing protein</fullName>
    </recommendedName>
</protein>
<feature type="domain" description="MmyB-like transcription regulator ligand binding" evidence="2">
    <location>
        <begin position="1"/>
        <end position="51"/>
    </location>
</feature>
<feature type="compositionally biased region" description="Low complexity" evidence="1">
    <location>
        <begin position="44"/>
        <end position="53"/>
    </location>
</feature>
<dbReference type="Gene3D" id="3.30.450.180">
    <property type="match status" value="1"/>
</dbReference>
<evidence type="ECO:0000313" key="4">
    <source>
        <dbReference type="Proteomes" id="UP000608522"/>
    </source>
</evidence>
<comment type="caution">
    <text evidence="3">The sequence shown here is derived from an EMBL/GenBank/DDBJ whole genome shotgun (WGS) entry which is preliminary data.</text>
</comment>
<dbReference type="InterPro" id="IPR041413">
    <property type="entry name" value="MLTR_LBD"/>
</dbReference>
<gene>
    <name evidence="3" type="ORF">Sspor_14010</name>
</gene>
<evidence type="ECO:0000313" key="3">
    <source>
        <dbReference type="EMBL" id="GHI75840.1"/>
    </source>
</evidence>
<dbReference type="Proteomes" id="UP000608522">
    <property type="component" value="Unassembled WGS sequence"/>
</dbReference>
<organism evidence="3 4">
    <name type="scientific">Streptomyces spororaveus</name>
    <dbReference type="NCBI Taxonomy" id="284039"/>
    <lineage>
        <taxon>Bacteria</taxon>
        <taxon>Bacillati</taxon>
        <taxon>Actinomycetota</taxon>
        <taxon>Actinomycetes</taxon>
        <taxon>Kitasatosporales</taxon>
        <taxon>Streptomycetaceae</taxon>
        <taxon>Streptomyces</taxon>
    </lineage>
</organism>
<dbReference type="Pfam" id="PF17765">
    <property type="entry name" value="MLTR_LBD"/>
    <property type="match status" value="1"/>
</dbReference>
<keyword evidence="4" id="KW-1185">Reference proteome</keyword>
<evidence type="ECO:0000256" key="1">
    <source>
        <dbReference type="SAM" id="MobiDB-lite"/>
    </source>
</evidence>
<sequence>MLAWNRLGHTLFAGHLGRGAPDLPAQRPNMARLVFLDNHTRGTTSAAGRAAARNEADPGPAFSGRGVELGR</sequence>
<name>A0ABQ3T758_9ACTN</name>
<accession>A0ABQ3T758</accession>
<evidence type="ECO:0000259" key="2">
    <source>
        <dbReference type="Pfam" id="PF17765"/>
    </source>
</evidence>
<reference evidence="4" key="1">
    <citation type="submission" date="2023-07" db="EMBL/GenBank/DDBJ databases">
        <title>Whole genome shotgun sequence of Streptomyces spororaveus NBRC 15456.</title>
        <authorList>
            <person name="Komaki H."/>
            <person name="Tamura T."/>
        </authorList>
    </citation>
    <scope>NUCLEOTIDE SEQUENCE [LARGE SCALE GENOMIC DNA]</scope>
    <source>
        <strain evidence="4">NBRC 15456</strain>
    </source>
</reference>